<feature type="region of interest" description="Disordered" evidence="1">
    <location>
        <begin position="318"/>
        <end position="372"/>
    </location>
</feature>
<feature type="compositionally biased region" description="Acidic residues" evidence="1">
    <location>
        <begin position="350"/>
        <end position="363"/>
    </location>
</feature>
<keyword evidence="2" id="KW-0472">Membrane</keyword>
<dbReference type="PANTHER" id="PTHR19446">
    <property type="entry name" value="REVERSE TRANSCRIPTASES"/>
    <property type="match status" value="1"/>
</dbReference>
<protein>
    <recommendedName>
        <fullName evidence="4">Reverse transcriptase domain-containing protein</fullName>
    </recommendedName>
</protein>
<proteinExistence type="predicted"/>
<evidence type="ECO:0000256" key="2">
    <source>
        <dbReference type="SAM" id="Phobius"/>
    </source>
</evidence>
<name>A0AAW2PZN0_SESRA</name>
<dbReference type="EMBL" id="JACGWJ010000016">
    <property type="protein sequence ID" value="KAL0361059.1"/>
    <property type="molecule type" value="Genomic_DNA"/>
</dbReference>
<keyword evidence="2" id="KW-0812">Transmembrane</keyword>
<accession>A0AAW2PZN0</accession>
<gene>
    <name evidence="3" type="ORF">Sradi_3790400</name>
</gene>
<organism evidence="3">
    <name type="scientific">Sesamum radiatum</name>
    <name type="common">Black benniseed</name>
    <dbReference type="NCBI Taxonomy" id="300843"/>
    <lineage>
        <taxon>Eukaryota</taxon>
        <taxon>Viridiplantae</taxon>
        <taxon>Streptophyta</taxon>
        <taxon>Embryophyta</taxon>
        <taxon>Tracheophyta</taxon>
        <taxon>Spermatophyta</taxon>
        <taxon>Magnoliopsida</taxon>
        <taxon>eudicotyledons</taxon>
        <taxon>Gunneridae</taxon>
        <taxon>Pentapetalae</taxon>
        <taxon>asterids</taxon>
        <taxon>lamiids</taxon>
        <taxon>Lamiales</taxon>
        <taxon>Pedaliaceae</taxon>
        <taxon>Sesamum</taxon>
    </lineage>
</organism>
<sequence length="403" mass="46080">MANWRFTDLYGEAEATRRKGTWKWLVHLSEQSDAVRLVARDYNEILHPNEKKGDISAKQIKELEEQFEILQSGRLDSTTYTKLGQIRQKIEDIQNTDMLHWQQCSKMHWLKDGDGNTKFFHSHASARHKRNQIKRLKESTGVWKESEADIQEVLLQYFQTIFASTQPANFELNEVLSLVQQRVTTEMNQSLVEPFIATEIASKCIANRLKPLLDHLVSQTQSAFIPSRLTTDNVLVAFELNHHLRISTRMKGGCAAIKIDMCKAYDRVEWSFLRGVLLRLGFHHRFVNLVILLVTSVSYSFMLHGSTRQQCKDGRTQIASSGVENPRKSFQSQKNMQNAGTSKKKIASADADDSSSDSSDEDDSPRSLNYRTPLLTQGSGKLFRCLCNLAFDVDDEEIGYRGR</sequence>
<reference evidence="3" key="1">
    <citation type="submission" date="2020-06" db="EMBL/GenBank/DDBJ databases">
        <authorList>
            <person name="Li T."/>
            <person name="Hu X."/>
            <person name="Zhang T."/>
            <person name="Song X."/>
            <person name="Zhang H."/>
            <person name="Dai N."/>
            <person name="Sheng W."/>
            <person name="Hou X."/>
            <person name="Wei L."/>
        </authorList>
    </citation>
    <scope>NUCLEOTIDE SEQUENCE</scope>
    <source>
        <strain evidence="3">G02</strain>
        <tissue evidence="3">Leaf</tissue>
    </source>
</reference>
<feature type="transmembrane region" description="Helical" evidence="2">
    <location>
        <begin position="286"/>
        <end position="305"/>
    </location>
</feature>
<dbReference type="AlphaFoldDB" id="A0AAW2PZN0"/>
<evidence type="ECO:0008006" key="4">
    <source>
        <dbReference type="Google" id="ProtNLM"/>
    </source>
</evidence>
<comment type="caution">
    <text evidence="3">The sequence shown here is derived from an EMBL/GenBank/DDBJ whole genome shotgun (WGS) entry which is preliminary data.</text>
</comment>
<reference evidence="3" key="2">
    <citation type="journal article" date="2024" name="Plant">
        <title>Genomic evolution and insights into agronomic trait innovations of Sesamum species.</title>
        <authorList>
            <person name="Miao H."/>
            <person name="Wang L."/>
            <person name="Qu L."/>
            <person name="Liu H."/>
            <person name="Sun Y."/>
            <person name="Le M."/>
            <person name="Wang Q."/>
            <person name="Wei S."/>
            <person name="Zheng Y."/>
            <person name="Lin W."/>
            <person name="Duan Y."/>
            <person name="Cao H."/>
            <person name="Xiong S."/>
            <person name="Wang X."/>
            <person name="Wei L."/>
            <person name="Li C."/>
            <person name="Ma Q."/>
            <person name="Ju M."/>
            <person name="Zhao R."/>
            <person name="Li G."/>
            <person name="Mu C."/>
            <person name="Tian Q."/>
            <person name="Mei H."/>
            <person name="Zhang T."/>
            <person name="Gao T."/>
            <person name="Zhang H."/>
        </authorList>
    </citation>
    <scope>NUCLEOTIDE SEQUENCE</scope>
    <source>
        <strain evidence="3">G02</strain>
    </source>
</reference>
<evidence type="ECO:0000313" key="3">
    <source>
        <dbReference type="EMBL" id="KAL0361059.1"/>
    </source>
</evidence>
<feature type="compositionally biased region" description="Polar residues" evidence="1">
    <location>
        <begin position="318"/>
        <end position="341"/>
    </location>
</feature>
<keyword evidence="2" id="KW-1133">Transmembrane helix</keyword>
<evidence type="ECO:0000256" key="1">
    <source>
        <dbReference type="SAM" id="MobiDB-lite"/>
    </source>
</evidence>